<name>A0A1E5RCV1_HANUV</name>
<dbReference type="CDD" id="cd15874">
    <property type="entry name" value="R-SNARE_Snc1"/>
    <property type="match status" value="1"/>
</dbReference>
<proteinExistence type="predicted"/>
<keyword evidence="3" id="KW-1133">Transmembrane helix</keyword>
<dbReference type="VEuPathDB" id="FungiDB:AWRI3580_g3230"/>
<comment type="caution">
    <text evidence="5">The sequence shown here is derived from an EMBL/GenBank/DDBJ whole genome shotgun (WGS) entry which is preliminary data.</text>
</comment>
<dbReference type="AlphaFoldDB" id="A0A1E5RCV1"/>
<sequence>MSYFNNSNNNSNSPYDPYMPQGDNIFSDDHELENDEQTHQQPSKAQALKSEIDDTVGIMRDNINKVAERGERLTSIEDKADNLANSAQGFKRGANRVRKQMWLKDLKMKACLVLGIIVLLVVIIVPIVIHFS</sequence>
<dbReference type="GO" id="GO:0016020">
    <property type="term" value="C:membrane"/>
    <property type="evidence" value="ECO:0007669"/>
    <property type="project" value="InterPro"/>
</dbReference>
<organism evidence="5 6">
    <name type="scientific">Hanseniaspora uvarum</name>
    <name type="common">Yeast</name>
    <name type="synonym">Kloeckera apiculata</name>
    <dbReference type="NCBI Taxonomy" id="29833"/>
    <lineage>
        <taxon>Eukaryota</taxon>
        <taxon>Fungi</taxon>
        <taxon>Dikarya</taxon>
        <taxon>Ascomycota</taxon>
        <taxon>Saccharomycotina</taxon>
        <taxon>Saccharomycetes</taxon>
        <taxon>Saccharomycodales</taxon>
        <taxon>Saccharomycodaceae</taxon>
        <taxon>Hanseniaspora</taxon>
    </lineage>
</organism>
<dbReference type="PRINTS" id="PR00219">
    <property type="entry name" value="SYNAPTOBREVN"/>
</dbReference>
<keyword evidence="3" id="KW-0472">Membrane</keyword>
<dbReference type="PANTHER" id="PTHR45701">
    <property type="entry name" value="SYNAPTOBREVIN FAMILY MEMBER"/>
    <property type="match status" value="1"/>
</dbReference>
<keyword evidence="3" id="KW-0812">Transmembrane</keyword>
<dbReference type="OrthoDB" id="190375at2759"/>
<dbReference type="PIRSF" id="PIRSF005409">
    <property type="entry name" value="Synaptobrevin_euk"/>
    <property type="match status" value="1"/>
</dbReference>
<dbReference type="InterPro" id="IPR042855">
    <property type="entry name" value="V_SNARE_CC"/>
</dbReference>
<accession>A0A1E5RCV1</accession>
<dbReference type="Pfam" id="PF00957">
    <property type="entry name" value="Synaptobrevin"/>
    <property type="match status" value="1"/>
</dbReference>
<evidence type="ECO:0000256" key="1">
    <source>
        <dbReference type="PROSITE-ProRule" id="PRU00290"/>
    </source>
</evidence>
<evidence type="ECO:0000313" key="5">
    <source>
        <dbReference type="EMBL" id="OEJ84728.1"/>
    </source>
</evidence>
<evidence type="ECO:0000256" key="3">
    <source>
        <dbReference type="SAM" id="Phobius"/>
    </source>
</evidence>
<feature type="region of interest" description="Disordered" evidence="2">
    <location>
        <begin position="1"/>
        <end position="49"/>
    </location>
</feature>
<dbReference type="EMBL" id="LPNN01000007">
    <property type="protein sequence ID" value="OEJ84728.1"/>
    <property type="molecule type" value="Genomic_DNA"/>
</dbReference>
<dbReference type="GO" id="GO:0016192">
    <property type="term" value="P:vesicle-mediated transport"/>
    <property type="evidence" value="ECO:0007669"/>
    <property type="project" value="InterPro"/>
</dbReference>
<evidence type="ECO:0000256" key="2">
    <source>
        <dbReference type="SAM" id="MobiDB-lite"/>
    </source>
</evidence>
<evidence type="ECO:0000259" key="4">
    <source>
        <dbReference type="PROSITE" id="PS50892"/>
    </source>
</evidence>
<dbReference type="PROSITE" id="PS00417">
    <property type="entry name" value="SYNAPTOBREVIN"/>
    <property type="match status" value="1"/>
</dbReference>
<dbReference type="STRING" id="29833.A0A1E5RCV1"/>
<protein>
    <submittedName>
        <fullName evidence="5">Synaptobrevin 2</fullName>
    </submittedName>
</protein>
<dbReference type="PROSITE" id="PS50892">
    <property type="entry name" value="V_SNARE"/>
    <property type="match status" value="1"/>
</dbReference>
<evidence type="ECO:0000313" key="6">
    <source>
        <dbReference type="Proteomes" id="UP000095358"/>
    </source>
</evidence>
<keyword evidence="6" id="KW-1185">Reference proteome</keyword>
<reference evidence="6" key="1">
    <citation type="journal article" date="2016" name="Genome Announc.">
        <title>Genome sequences of three species of Hanseniaspora isolated from spontaneous wine fermentations.</title>
        <authorList>
            <person name="Sternes P.R."/>
            <person name="Lee D."/>
            <person name="Kutyna D.R."/>
            <person name="Borneman A.R."/>
        </authorList>
    </citation>
    <scope>NUCLEOTIDE SEQUENCE [LARGE SCALE GENOMIC DNA]</scope>
    <source>
        <strain evidence="6">AWRI3580</strain>
    </source>
</reference>
<dbReference type="InterPro" id="IPR016444">
    <property type="entry name" value="Synaptobrevin/VAMP"/>
</dbReference>
<feature type="transmembrane region" description="Helical" evidence="3">
    <location>
        <begin position="110"/>
        <end position="131"/>
    </location>
</feature>
<dbReference type="Gene3D" id="1.20.5.110">
    <property type="match status" value="1"/>
</dbReference>
<feature type="compositionally biased region" description="Low complexity" evidence="2">
    <location>
        <begin position="1"/>
        <end position="13"/>
    </location>
</feature>
<feature type="domain" description="V-SNARE coiled-coil homology" evidence="4">
    <location>
        <begin position="44"/>
        <end position="104"/>
    </location>
</feature>
<gene>
    <name evidence="5" type="ORF">AWRI3580_g3230</name>
</gene>
<dbReference type="SUPFAM" id="SSF58038">
    <property type="entry name" value="SNARE fusion complex"/>
    <property type="match status" value="1"/>
</dbReference>
<dbReference type="InterPro" id="IPR001388">
    <property type="entry name" value="Synaptobrevin-like"/>
</dbReference>
<dbReference type="Proteomes" id="UP000095358">
    <property type="component" value="Unassembled WGS sequence"/>
</dbReference>
<keyword evidence="1" id="KW-0175">Coiled coil</keyword>